<gene>
    <name evidence="8" type="primary">gb23980</name>
    <name evidence="8" type="ORF">PR202_gb23980</name>
</gene>
<keyword evidence="9" id="KW-1185">Reference proteome</keyword>
<dbReference type="Pfam" id="PF05978">
    <property type="entry name" value="UNC-93"/>
    <property type="match status" value="1"/>
</dbReference>
<evidence type="ECO:0000256" key="7">
    <source>
        <dbReference type="SAM" id="Phobius"/>
    </source>
</evidence>
<evidence type="ECO:0000256" key="1">
    <source>
        <dbReference type="ARBA" id="ARBA00004141"/>
    </source>
</evidence>
<accession>A0AAV5FL93</accession>
<comment type="similarity">
    <text evidence="2">Belongs to the unc-93 family.</text>
</comment>
<evidence type="ECO:0000313" key="8">
    <source>
        <dbReference type="EMBL" id="GJN35230.1"/>
    </source>
</evidence>
<evidence type="ECO:0000256" key="2">
    <source>
        <dbReference type="ARBA" id="ARBA00009172"/>
    </source>
</evidence>
<feature type="transmembrane region" description="Helical" evidence="7">
    <location>
        <begin position="12"/>
        <end position="30"/>
    </location>
</feature>
<protein>
    <submittedName>
        <fullName evidence="8">Uncharacterized protein</fullName>
    </submittedName>
</protein>
<dbReference type="Proteomes" id="UP001054889">
    <property type="component" value="Unassembled WGS sequence"/>
</dbReference>
<name>A0AAV5FL93_ELECO</name>
<proteinExistence type="inferred from homology"/>
<evidence type="ECO:0000256" key="4">
    <source>
        <dbReference type="ARBA" id="ARBA00022989"/>
    </source>
</evidence>
<dbReference type="InterPro" id="IPR051951">
    <property type="entry name" value="UNC-93_regulatory"/>
</dbReference>
<comment type="caution">
    <text evidence="8">The sequence shown here is derived from an EMBL/GenBank/DDBJ whole genome shotgun (WGS) entry which is preliminary data.</text>
</comment>
<sequence length="104" mass="11057">MQKGDVGTLSLAILYAAFMLFSVIASPVVAQLGTKRALVAGTSSYVLFILANLVPTWGLRGACSIEFQAWQCLRQPTESTHQGRGGAGDGCDKTSTESVSFWGR</sequence>
<organism evidence="8 9">
    <name type="scientific">Eleusine coracana subsp. coracana</name>
    <dbReference type="NCBI Taxonomy" id="191504"/>
    <lineage>
        <taxon>Eukaryota</taxon>
        <taxon>Viridiplantae</taxon>
        <taxon>Streptophyta</taxon>
        <taxon>Embryophyta</taxon>
        <taxon>Tracheophyta</taxon>
        <taxon>Spermatophyta</taxon>
        <taxon>Magnoliopsida</taxon>
        <taxon>Liliopsida</taxon>
        <taxon>Poales</taxon>
        <taxon>Poaceae</taxon>
        <taxon>PACMAD clade</taxon>
        <taxon>Chloridoideae</taxon>
        <taxon>Cynodonteae</taxon>
        <taxon>Eleusininae</taxon>
        <taxon>Eleusine</taxon>
    </lineage>
</organism>
<dbReference type="PANTHER" id="PTHR19444">
    <property type="entry name" value="UNC-93 RELATED"/>
    <property type="match status" value="1"/>
</dbReference>
<evidence type="ECO:0000256" key="6">
    <source>
        <dbReference type="SAM" id="MobiDB-lite"/>
    </source>
</evidence>
<dbReference type="PANTHER" id="PTHR19444:SF53">
    <property type="entry name" value="MAJOR FACILITATOR SUPERFAMILY (MFS) PROFILE DOMAIN-CONTAINING PROTEIN"/>
    <property type="match status" value="1"/>
</dbReference>
<dbReference type="AlphaFoldDB" id="A0AAV5FL93"/>
<evidence type="ECO:0000256" key="3">
    <source>
        <dbReference type="ARBA" id="ARBA00022692"/>
    </source>
</evidence>
<dbReference type="InterPro" id="IPR010291">
    <property type="entry name" value="Ion_channel_UNC-93"/>
</dbReference>
<evidence type="ECO:0000256" key="5">
    <source>
        <dbReference type="ARBA" id="ARBA00023136"/>
    </source>
</evidence>
<dbReference type="GO" id="GO:0016020">
    <property type="term" value="C:membrane"/>
    <property type="evidence" value="ECO:0007669"/>
    <property type="project" value="UniProtKB-SubCell"/>
</dbReference>
<keyword evidence="4 7" id="KW-1133">Transmembrane helix</keyword>
<feature type="transmembrane region" description="Helical" evidence="7">
    <location>
        <begin position="37"/>
        <end position="58"/>
    </location>
</feature>
<keyword evidence="5 7" id="KW-0472">Membrane</keyword>
<reference evidence="8" key="1">
    <citation type="journal article" date="2018" name="DNA Res.">
        <title>Multiple hybrid de novo genome assembly of finger millet, an orphan allotetraploid crop.</title>
        <authorList>
            <person name="Hatakeyama M."/>
            <person name="Aluri S."/>
            <person name="Balachadran M.T."/>
            <person name="Sivarajan S.R."/>
            <person name="Patrignani A."/>
            <person name="Gruter S."/>
            <person name="Poveda L."/>
            <person name="Shimizu-Inatsugi R."/>
            <person name="Baeten J."/>
            <person name="Francoijs K.J."/>
            <person name="Nataraja K.N."/>
            <person name="Reddy Y.A.N."/>
            <person name="Phadnis S."/>
            <person name="Ravikumar R.L."/>
            <person name="Schlapbach R."/>
            <person name="Sreeman S.M."/>
            <person name="Shimizu K.K."/>
        </authorList>
    </citation>
    <scope>NUCLEOTIDE SEQUENCE</scope>
</reference>
<feature type="region of interest" description="Disordered" evidence="6">
    <location>
        <begin position="77"/>
        <end position="104"/>
    </location>
</feature>
<evidence type="ECO:0000313" key="9">
    <source>
        <dbReference type="Proteomes" id="UP001054889"/>
    </source>
</evidence>
<reference evidence="8" key="2">
    <citation type="submission" date="2021-12" db="EMBL/GenBank/DDBJ databases">
        <title>Resequencing data analysis of finger millet.</title>
        <authorList>
            <person name="Hatakeyama M."/>
            <person name="Aluri S."/>
            <person name="Balachadran M.T."/>
            <person name="Sivarajan S.R."/>
            <person name="Poveda L."/>
            <person name="Shimizu-Inatsugi R."/>
            <person name="Schlapbach R."/>
            <person name="Sreeman S.M."/>
            <person name="Shimizu K.K."/>
        </authorList>
    </citation>
    <scope>NUCLEOTIDE SEQUENCE</scope>
</reference>
<dbReference type="EMBL" id="BQKI01000088">
    <property type="protein sequence ID" value="GJN35230.1"/>
    <property type="molecule type" value="Genomic_DNA"/>
</dbReference>
<comment type="subcellular location">
    <subcellularLocation>
        <location evidence="1">Membrane</location>
        <topology evidence="1">Multi-pass membrane protein</topology>
    </subcellularLocation>
</comment>
<keyword evidence="3 7" id="KW-0812">Transmembrane</keyword>